<evidence type="ECO:0000313" key="3">
    <source>
        <dbReference type="EMBL" id="SVD12295.1"/>
    </source>
</evidence>
<dbReference type="Gene3D" id="3.90.1150.10">
    <property type="entry name" value="Aspartate Aminotransferase, domain 1"/>
    <property type="match status" value="1"/>
</dbReference>
<dbReference type="PANTHER" id="PTHR43094">
    <property type="entry name" value="AMINOTRANSFERASE"/>
    <property type="match status" value="1"/>
</dbReference>
<feature type="non-terminal residue" evidence="3">
    <location>
        <position position="1"/>
    </location>
</feature>
<dbReference type="PANTHER" id="PTHR43094:SF1">
    <property type="entry name" value="AMINOTRANSFERASE CLASS-III"/>
    <property type="match status" value="1"/>
</dbReference>
<dbReference type="InterPro" id="IPR049704">
    <property type="entry name" value="Aminotrans_3_PPA_site"/>
</dbReference>
<name>A0A382SS43_9ZZZZ</name>
<dbReference type="InterPro" id="IPR005814">
    <property type="entry name" value="Aminotrans_3"/>
</dbReference>
<dbReference type="InterPro" id="IPR015422">
    <property type="entry name" value="PyrdxlP-dep_Trfase_small"/>
</dbReference>
<dbReference type="Gene3D" id="3.40.640.10">
    <property type="entry name" value="Type I PLP-dependent aspartate aminotransferase-like (Major domain)"/>
    <property type="match status" value="1"/>
</dbReference>
<accession>A0A382SS43</accession>
<dbReference type="GO" id="GO:0008483">
    <property type="term" value="F:transaminase activity"/>
    <property type="evidence" value="ECO:0007669"/>
    <property type="project" value="InterPro"/>
</dbReference>
<keyword evidence="2" id="KW-0663">Pyridoxal phosphate</keyword>
<dbReference type="SUPFAM" id="SSF53383">
    <property type="entry name" value="PLP-dependent transferases"/>
    <property type="match status" value="1"/>
</dbReference>
<sequence length="309" mass="33603">ESAMKIARKYHVETGHPSKYKAISCWQSWHGNTVGALSMSGRSAWRKDYTPYLLDFPHISSHSTDELERVIRQVGPEYISAFIAEPILGTSSAALVPPDDYFPTVREICDHYNILLIIDEVVTGFGRTGVNFGIDHWGVTPDLMATGKGLSSGYTPIAATIARDRVYDAIYETSPAFVHGHTYGGNPLSCATALAVQNYIEKHDLIVRCARMGTYMLDRLIRLTDLPMVSEVRGKGLLNGVDLALDKATGTPFDPALGVTGRVVAKVFEKGVLVMPGAPGPIDGVNGDHVAISPSFTVTEEEVDRIVQV</sequence>
<evidence type="ECO:0008006" key="4">
    <source>
        <dbReference type="Google" id="ProtNLM"/>
    </source>
</evidence>
<protein>
    <recommendedName>
        <fullName evidence="4">Aminotransferase class III-fold pyridoxal phosphate-dependent enzyme</fullName>
    </recommendedName>
</protein>
<dbReference type="CDD" id="cd00610">
    <property type="entry name" value="OAT_like"/>
    <property type="match status" value="1"/>
</dbReference>
<proteinExistence type="inferred from homology"/>
<dbReference type="InterPro" id="IPR015421">
    <property type="entry name" value="PyrdxlP-dep_Trfase_major"/>
</dbReference>
<organism evidence="3">
    <name type="scientific">marine metagenome</name>
    <dbReference type="NCBI Taxonomy" id="408172"/>
    <lineage>
        <taxon>unclassified sequences</taxon>
        <taxon>metagenomes</taxon>
        <taxon>ecological metagenomes</taxon>
    </lineage>
</organism>
<comment type="similarity">
    <text evidence="1">Belongs to the class-III pyridoxal-phosphate-dependent aminotransferase family.</text>
</comment>
<dbReference type="GO" id="GO:0030170">
    <property type="term" value="F:pyridoxal phosphate binding"/>
    <property type="evidence" value="ECO:0007669"/>
    <property type="project" value="InterPro"/>
</dbReference>
<dbReference type="PROSITE" id="PS00600">
    <property type="entry name" value="AA_TRANSFER_CLASS_3"/>
    <property type="match status" value="1"/>
</dbReference>
<feature type="non-terminal residue" evidence="3">
    <location>
        <position position="309"/>
    </location>
</feature>
<dbReference type="InterPro" id="IPR015424">
    <property type="entry name" value="PyrdxlP-dep_Trfase"/>
</dbReference>
<dbReference type="AlphaFoldDB" id="A0A382SS43"/>
<evidence type="ECO:0000256" key="1">
    <source>
        <dbReference type="ARBA" id="ARBA00008954"/>
    </source>
</evidence>
<evidence type="ECO:0000256" key="2">
    <source>
        <dbReference type="ARBA" id="ARBA00022898"/>
    </source>
</evidence>
<reference evidence="3" key="1">
    <citation type="submission" date="2018-05" db="EMBL/GenBank/DDBJ databases">
        <authorList>
            <person name="Lanie J.A."/>
            <person name="Ng W.-L."/>
            <person name="Kazmierczak K.M."/>
            <person name="Andrzejewski T.M."/>
            <person name="Davidsen T.M."/>
            <person name="Wayne K.J."/>
            <person name="Tettelin H."/>
            <person name="Glass J.I."/>
            <person name="Rusch D."/>
            <person name="Podicherti R."/>
            <person name="Tsui H.-C.T."/>
            <person name="Winkler M.E."/>
        </authorList>
    </citation>
    <scope>NUCLEOTIDE SEQUENCE</scope>
</reference>
<gene>
    <name evidence="3" type="ORF">METZ01_LOCUS365149</name>
</gene>
<dbReference type="EMBL" id="UINC01130919">
    <property type="protein sequence ID" value="SVD12295.1"/>
    <property type="molecule type" value="Genomic_DNA"/>
</dbReference>
<dbReference type="Pfam" id="PF00202">
    <property type="entry name" value="Aminotran_3"/>
    <property type="match status" value="1"/>
</dbReference>